<evidence type="ECO:0000256" key="1">
    <source>
        <dbReference type="ARBA" id="ARBA00006141"/>
    </source>
</evidence>
<proteinExistence type="inferred from homology"/>
<organism evidence="3 4">
    <name type="scientific">Amborella trichopoda</name>
    <dbReference type="NCBI Taxonomy" id="13333"/>
    <lineage>
        <taxon>Eukaryota</taxon>
        <taxon>Viridiplantae</taxon>
        <taxon>Streptophyta</taxon>
        <taxon>Embryophyta</taxon>
        <taxon>Tracheophyta</taxon>
        <taxon>Spermatophyta</taxon>
        <taxon>Magnoliopsida</taxon>
        <taxon>Amborellales</taxon>
        <taxon>Amborellaceae</taxon>
        <taxon>Amborella</taxon>
    </lineage>
</organism>
<dbReference type="PANTHER" id="PTHR18860">
    <property type="entry name" value="14-3-3 PROTEIN"/>
    <property type="match status" value="1"/>
</dbReference>
<dbReference type="InterPro" id="IPR036815">
    <property type="entry name" value="14-3-3_dom_sf"/>
</dbReference>
<dbReference type="InterPro" id="IPR023410">
    <property type="entry name" value="14-3-3_domain"/>
</dbReference>
<keyword evidence="4" id="KW-1185">Reference proteome</keyword>
<dbReference type="SUPFAM" id="SSF48445">
    <property type="entry name" value="14-3-3 protein"/>
    <property type="match status" value="1"/>
</dbReference>
<dbReference type="Pfam" id="PF00244">
    <property type="entry name" value="14-3-3"/>
    <property type="match status" value="1"/>
</dbReference>
<protein>
    <recommendedName>
        <fullName evidence="2">14-3-3 domain-containing protein</fullName>
    </recommendedName>
</protein>
<name>W1NHS1_AMBTC</name>
<gene>
    <name evidence="3" type="ORF">AMTR_s00008p00165370</name>
</gene>
<sequence length="107" mass="12524">MAKHKWLARLTPMEKTCQILKSQIFAICRGVHHLLYSYLLPYGADSPAANVFYLKMKADFYEYLAQLKDDNRFDNSKRTTDEAHLFYQREILDATIDAFELANEVND</sequence>
<feature type="domain" description="14-3-3" evidence="2">
    <location>
        <begin position="12"/>
        <end position="89"/>
    </location>
</feature>
<dbReference type="Gene3D" id="1.20.190.20">
    <property type="entry name" value="14-3-3 domain"/>
    <property type="match status" value="1"/>
</dbReference>
<dbReference type="Proteomes" id="UP000017836">
    <property type="component" value="Unassembled WGS sequence"/>
</dbReference>
<accession>W1NHS1</accession>
<dbReference type="InterPro" id="IPR000308">
    <property type="entry name" value="14-3-3"/>
</dbReference>
<dbReference type="EMBL" id="KI397486">
    <property type="protein sequence ID" value="ERM95337.1"/>
    <property type="molecule type" value="Genomic_DNA"/>
</dbReference>
<dbReference type="PRINTS" id="PR00305">
    <property type="entry name" value="1433ZETA"/>
</dbReference>
<reference evidence="4" key="1">
    <citation type="journal article" date="2013" name="Science">
        <title>The Amborella genome and the evolution of flowering plants.</title>
        <authorList>
            <consortium name="Amborella Genome Project"/>
        </authorList>
    </citation>
    <scope>NUCLEOTIDE SEQUENCE [LARGE SCALE GENOMIC DNA]</scope>
</reference>
<dbReference type="AlphaFoldDB" id="W1NHS1"/>
<comment type="similarity">
    <text evidence="1">Belongs to the 14-3-3 family.</text>
</comment>
<evidence type="ECO:0000259" key="2">
    <source>
        <dbReference type="Pfam" id="PF00244"/>
    </source>
</evidence>
<evidence type="ECO:0000313" key="3">
    <source>
        <dbReference type="EMBL" id="ERM95337.1"/>
    </source>
</evidence>
<evidence type="ECO:0000313" key="4">
    <source>
        <dbReference type="Proteomes" id="UP000017836"/>
    </source>
</evidence>
<dbReference type="HOGENOM" id="CLU_2213434_0_0_1"/>
<dbReference type="Gramene" id="ERM95337">
    <property type="protein sequence ID" value="ERM95337"/>
    <property type="gene ID" value="AMTR_s00008p00165370"/>
</dbReference>